<organism evidence="4 5">
    <name type="scientific">Batrachochytrium dendrobatidis (strain JEL423)</name>
    <dbReference type="NCBI Taxonomy" id="403673"/>
    <lineage>
        <taxon>Eukaryota</taxon>
        <taxon>Fungi</taxon>
        <taxon>Fungi incertae sedis</taxon>
        <taxon>Chytridiomycota</taxon>
        <taxon>Chytridiomycota incertae sedis</taxon>
        <taxon>Chytridiomycetes</taxon>
        <taxon>Rhizophydiales</taxon>
        <taxon>Rhizophydiales incertae sedis</taxon>
        <taxon>Batrachochytrium</taxon>
    </lineage>
</organism>
<accession>A0A177WLH0</accession>
<feature type="region of interest" description="Disordered" evidence="1">
    <location>
        <begin position="303"/>
        <end position="330"/>
    </location>
</feature>
<proteinExistence type="predicted"/>
<feature type="region of interest" description="Disordered" evidence="1">
    <location>
        <begin position="20"/>
        <end position="62"/>
    </location>
</feature>
<dbReference type="InterPro" id="IPR056993">
    <property type="entry name" value="TRIP4_3rd_dom"/>
</dbReference>
<dbReference type="GO" id="GO:0005634">
    <property type="term" value="C:nucleus"/>
    <property type="evidence" value="ECO:0007669"/>
    <property type="project" value="InterPro"/>
</dbReference>
<name>A0A177WLH0_BATDL</name>
<dbReference type="VEuPathDB" id="FungiDB:BDEG_24629"/>
<dbReference type="GO" id="GO:0045893">
    <property type="term" value="P:positive regulation of DNA-templated transcription"/>
    <property type="evidence" value="ECO:0007669"/>
    <property type="project" value="TreeGrafter"/>
</dbReference>
<gene>
    <name evidence="4" type="ORF">BDEG_24629</name>
</gene>
<feature type="domain" description="Activating signal cointegrator 1 third" evidence="3">
    <location>
        <begin position="164"/>
        <end position="207"/>
    </location>
</feature>
<dbReference type="GO" id="GO:0180022">
    <property type="term" value="C:RQC-trigger complex"/>
    <property type="evidence" value="ECO:0007669"/>
    <property type="project" value="InterPro"/>
</dbReference>
<evidence type="ECO:0000259" key="2">
    <source>
        <dbReference type="Pfam" id="PF06221"/>
    </source>
</evidence>
<protein>
    <submittedName>
        <fullName evidence="4">Uncharacterized protein</fullName>
    </submittedName>
</protein>
<dbReference type="Pfam" id="PF23134">
    <property type="entry name" value="TRIP4_3rd"/>
    <property type="match status" value="1"/>
</dbReference>
<evidence type="ECO:0000259" key="3">
    <source>
        <dbReference type="Pfam" id="PF23134"/>
    </source>
</evidence>
<reference evidence="4 5" key="1">
    <citation type="submission" date="2006-10" db="EMBL/GenBank/DDBJ databases">
        <title>The Genome Sequence of Batrachochytrium dendrobatidis JEL423.</title>
        <authorList>
            <consortium name="The Broad Institute Genome Sequencing Platform"/>
            <person name="Birren B."/>
            <person name="Lander E."/>
            <person name="Galagan J."/>
            <person name="Cuomo C."/>
            <person name="Devon K."/>
            <person name="Jaffe D."/>
            <person name="Butler J."/>
            <person name="Alvarez P."/>
            <person name="Gnerre S."/>
            <person name="Grabherr M."/>
            <person name="Kleber M."/>
            <person name="Mauceli E."/>
            <person name="Brockman W."/>
            <person name="Young S."/>
            <person name="LaButti K."/>
            <person name="Sykes S."/>
            <person name="DeCaprio D."/>
            <person name="Crawford M."/>
            <person name="Koehrsen M."/>
            <person name="Engels R."/>
            <person name="Montgomery P."/>
            <person name="Pearson M."/>
            <person name="Howarth C."/>
            <person name="Larson L."/>
            <person name="White J."/>
            <person name="O'Leary S."/>
            <person name="Kodira C."/>
            <person name="Zeng Q."/>
            <person name="Yandava C."/>
            <person name="Alvarado L."/>
            <person name="Longcore J."/>
            <person name="James T."/>
        </authorList>
    </citation>
    <scope>NUCLEOTIDE SEQUENCE [LARGE SCALE GENOMIC DNA]</scope>
    <source>
        <strain evidence="4 5">JEL423</strain>
    </source>
</reference>
<evidence type="ECO:0000313" key="4">
    <source>
        <dbReference type="EMBL" id="OAJ40959.1"/>
    </source>
</evidence>
<feature type="compositionally biased region" description="Polar residues" evidence="1">
    <location>
        <begin position="20"/>
        <end position="35"/>
    </location>
</feature>
<dbReference type="InterPro" id="IPR039128">
    <property type="entry name" value="TRIP4-like"/>
</dbReference>
<dbReference type="Proteomes" id="UP000077115">
    <property type="component" value="Unassembled WGS sequence"/>
</dbReference>
<dbReference type="Pfam" id="PF06221">
    <property type="entry name" value="zf-C2HC5"/>
    <property type="match status" value="1"/>
</dbReference>
<dbReference type="PANTHER" id="PTHR12963:SF4">
    <property type="entry name" value="ACTIVATING SIGNAL COINTEGRATOR 1"/>
    <property type="match status" value="1"/>
</dbReference>
<reference evidence="4 5" key="2">
    <citation type="submission" date="2016-05" db="EMBL/GenBank/DDBJ databases">
        <title>Lineage-specific infection strategies underlie the spectrum of fungal disease in amphibians.</title>
        <authorList>
            <person name="Cuomo C.A."/>
            <person name="Farrer R.A."/>
            <person name="James T."/>
            <person name="Longcore J."/>
            <person name="Birren B."/>
        </authorList>
    </citation>
    <scope>NUCLEOTIDE SEQUENCE [LARGE SCALE GENOMIC DNA]</scope>
    <source>
        <strain evidence="4 5">JEL423</strain>
    </source>
</reference>
<dbReference type="PANTHER" id="PTHR12963">
    <property type="entry name" value="THYROID RECEPTOR INTERACTING PROTEIN RELATED"/>
    <property type="match status" value="1"/>
</dbReference>
<dbReference type="EMBL" id="DS022305">
    <property type="protein sequence ID" value="OAJ40959.1"/>
    <property type="molecule type" value="Genomic_DNA"/>
</dbReference>
<dbReference type="GO" id="GO:0072344">
    <property type="term" value="P:rescue of stalled ribosome"/>
    <property type="evidence" value="ECO:0007669"/>
    <property type="project" value="InterPro"/>
</dbReference>
<evidence type="ECO:0000313" key="5">
    <source>
        <dbReference type="Proteomes" id="UP000077115"/>
    </source>
</evidence>
<dbReference type="InterPro" id="IPR009349">
    <property type="entry name" value="TRIP4/RQT4_C2HC5_Znf"/>
</dbReference>
<feature type="domain" description="TRIP4/RQT4 C2HC5-type zinc finger" evidence="2">
    <location>
        <begin position="71"/>
        <end position="112"/>
    </location>
</feature>
<dbReference type="GO" id="GO:0008270">
    <property type="term" value="F:zinc ion binding"/>
    <property type="evidence" value="ECO:0007669"/>
    <property type="project" value="InterPro"/>
</dbReference>
<evidence type="ECO:0000256" key="1">
    <source>
        <dbReference type="SAM" id="MobiDB-lite"/>
    </source>
</evidence>
<feature type="region of interest" description="Disordered" evidence="1">
    <location>
        <begin position="233"/>
        <end position="289"/>
    </location>
</feature>
<dbReference type="AlphaFoldDB" id="A0A177WLH0"/>
<sequence>MQLEQSQQRFGLDGEVLYSKSTQDPSVSNSNNQKPHLSGGVSKRQQRKQIKDREAMEQVGNQPAGFGGRPVCECMAALHGLVSNCLNCGKIVCVFEGEGPCSTCGNQVQASNRHFALNLDTQSTIDFDKAQARKNKLLDFDRHSTSRTKVHDAASDFDLSSDTTNKWLTPEERGLALRKQQEIERIKAEQKTRRVMTIDVENRRVVLETEPDAKQAATKSIMDKDVGGGVPFSFKNQNLPTSKDHTKSTSTGVFFNPNLKTPAPKFVAKKKPNPVDQSHKQKSLTPTQRELLRLQDDYRVDIDPEGSLSSIENTTDFDEPICAAPATMQA</sequence>